<dbReference type="InterPro" id="IPR036165">
    <property type="entry name" value="YefM-like_sf"/>
</dbReference>
<comment type="similarity">
    <text evidence="1 2">Belongs to the phD/YefM antitoxin family.</text>
</comment>
<dbReference type="Gene3D" id="3.40.1620.10">
    <property type="entry name" value="YefM-like domain"/>
    <property type="match status" value="1"/>
</dbReference>
<evidence type="ECO:0000256" key="1">
    <source>
        <dbReference type="ARBA" id="ARBA00009981"/>
    </source>
</evidence>
<dbReference type="SUPFAM" id="SSF143120">
    <property type="entry name" value="YefM-like"/>
    <property type="match status" value="1"/>
</dbReference>
<name>A0A2H0YQ84_9BACT</name>
<dbReference type="PANTHER" id="PTHR33713:SF6">
    <property type="entry name" value="ANTITOXIN YEFM"/>
    <property type="match status" value="1"/>
</dbReference>
<comment type="function">
    <text evidence="2">Antitoxin component of a type II toxin-antitoxin (TA) system.</text>
</comment>
<evidence type="ECO:0000313" key="3">
    <source>
        <dbReference type="EMBL" id="PIS39923.1"/>
    </source>
</evidence>
<proteinExistence type="inferred from homology"/>
<dbReference type="Gene3D" id="1.10.1220.170">
    <property type="match status" value="1"/>
</dbReference>
<dbReference type="AlphaFoldDB" id="A0A2H0YQ84"/>
<sequence>MDTKTTLPISEARKKIFKIAKMVQKPSIRYTLTEKGRPKVVLMSADEFESWQETLEAIRDFPNLEKDIKKAEKEHRKGDYLFLEDVLAKEGFILANKK</sequence>
<accession>A0A2H0YQ84</accession>
<evidence type="ECO:0000256" key="2">
    <source>
        <dbReference type="RuleBase" id="RU362080"/>
    </source>
</evidence>
<evidence type="ECO:0000313" key="4">
    <source>
        <dbReference type="Proteomes" id="UP000231472"/>
    </source>
</evidence>
<protein>
    <recommendedName>
        <fullName evidence="2">Antitoxin</fullName>
    </recommendedName>
</protein>
<comment type="caution">
    <text evidence="3">The sequence shown here is derived from an EMBL/GenBank/DDBJ whole genome shotgun (WGS) entry which is preliminary data.</text>
</comment>
<dbReference type="Pfam" id="PF02604">
    <property type="entry name" value="PhdYeFM_antitox"/>
    <property type="match status" value="1"/>
</dbReference>
<organism evidence="3 4">
    <name type="scientific">Candidatus Nealsonbacteria bacterium CG08_land_8_20_14_0_20_36_22</name>
    <dbReference type="NCBI Taxonomy" id="1974704"/>
    <lineage>
        <taxon>Bacteria</taxon>
        <taxon>Candidatus Nealsoniibacteriota</taxon>
    </lineage>
</organism>
<reference evidence="4" key="1">
    <citation type="submission" date="2017-09" db="EMBL/GenBank/DDBJ databases">
        <title>Depth-based differentiation of microbial function through sediment-hosted aquifers and enrichment of novel symbionts in the deep terrestrial subsurface.</title>
        <authorList>
            <person name="Probst A.J."/>
            <person name="Ladd B."/>
            <person name="Jarett J.K."/>
            <person name="Geller-Mcgrath D.E."/>
            <person name="Sieber C.M.K."/>
            <person name="Emerson J.B."/>
            <person name="Anantharaman K."/>
            <person name="Thomas B.C."/>
            <person name="Malmstrom R."/>
            <person name="Stieglmeier M."/>
            <person name="Klingl A."/>
            <person name="Woyke T."/>
            <person name="Ryan C.M."/>
            <person name="Banfield J.F."/>
        </authorList>
    </citation>
    <scope>NUCLEOTIDE SEQUENCE [LARGE SCALE GENOMIC DNA]</scope>
</reference>
<dbReference type="InterPro" id="IPR051405">
    <property type="entry name" value="phD/YefM_antitoxin"/>
</dbReference>
<gene>
    <name evidence="3" type="ORF">COT32_02585</name>
</gene>
<dbReference type="EMBL" id="PEYC01000051">
    <property type="protein sequence ID" value="PIS39923.1"/>
    <property type="molecule type" value="Genomic_DNA"/>
</dbReference>
<dbReference type="PANTHER" id="PTHR33713">
    <property type="entry name" value="ANTITOXIN YAFN-RELATED"/>
    <property type="match status" value="1"/>
</dbReference>
<dbReference type="Proteomes" id="UP000231472">
    <property type="component" value="Unassembled WGS sequence"/>
</dbReference>
<dbReference type="NCBIfam" id="TIGR01552">
    <property type="entry name" value="phd_fam"/>
    <property type="match status" value="1"/>
</dbReference>
<dbReference type="InterPro" id="IPR006442">
    <property type="entry name" value="Antitoxin_Phd/YefM"/>
</dbReference>